<dbReference type="OrthoDB" id="1688044at2759"/>
<dbReference type="Pfam" id="PF02898">
    <property type="entry name" value="NO_synthase"/>
    <property type="match status" value="1"/>
</dbReference>
<dbReference type="EC" id="1.14.13.39" evidence="12"/>
<evidence type="ECO:0000259" key="16">
    <source>
        <dbReference type="PROSITE" id="PS51384"/>
    </source>
</evidence>
<comment type="cofactor">
    <cofactor evidence="12">
        <name>FAD</name>
        <dbReference type="ChEBI" id="CHEBI:57692"/>
    </cofactor>
    <text evidence="12">Binds 1 FAD.</text>
</comment>
<keyword evidence="6 12" id="KW-0479">Metal-binding</keyword>
<comment type="function">
    <text evidence="12">Produces nitric oxide (NO) which is a messenger molecule with diverse functions.</text>
</comment>
<dbReference type="SUPFAM" id="SSF52218">
    <property type="entry name" value="Flavoproteins"/>
    <property type="match status" value="1"/>
</dbReference>
<dbReference type="GO" id="GO:0020037">
    <property type="term" value="F:heme binding"/>
    <property type="evidence" value="ECO:0007669"/>
    <property type="project" value="InterPro"/>
</dbReference>
<evidence type="ECO:0000256" key="14">
    <source>
        <dbReference type="SAM" id="MobiDB-lite"/>
    </source>
</evidence>
<dbReference type="Pfam" id="PF00258">
    <property type="entry name" value="Flavodoxin_1"/>
    <property type="match status" value="1"/>
</dbReference>
<dbReference type="Gene3D" id="1.20.990.10">
    <property type="entry name" value="NADPH-cytochrome p450 Reductase, Chain A, domain 3"/>
    <property type="match status" value="1"/>
</dbReference>
<dbReference type="GO" id="GO:0004517">
    <property type="term" value="F:nitric-oxide synthase activity"/>
    <property type="evidence" value="ECO:0007669"/>
    <property type="project" value="UniProtKB-EC"/>
</dbReference>
<dbReference type="InterPro" id="IPR023173">
    <property type="entry name" value="NADPH_Cyt_P450_Rdtase_alpha"/>
</dbReference>
<gene>
    <name evidence="17" type="ORF">MCOR_42401</name>
</gene>
<evidence type="ECO:0000259" key="15">
    <source>
        <dbReference type="PROSITE" id="PS50902"/>
    </source>
</evidence>
<evidence type="ECO:0000313" key="17">
    <source>
        <dbReference type="EMBL" id="CAC5409070.1"/>
    </source>
</evidence>
<feature type="domain" description="Flavodoxin-like" evidence="15">
    <location>
        <begin position="608"/>
        <end position="777"/>
    </location>
</feature>
<evidence type="ECO:0000256" key="13">
    <source>
        <dbReference type="PIRSR" id="PIRSR000333-1"/>
    </source>
</evidence>
<accession>A0A6J8DQB2</accession>
<sequence>MEFTGGRNFSKQSRKDERYFENKDKARSRKENVPVHLPQVNERILRQRNGLTVSRASSPHRYATFDQRVLAAIRKQHGMAPLYSSTEKEHRISMNHVSSFSHVPNTRINNRIVRHDGYEKTGLNEHHVPHKRTEIMEKERNNKEPKKEHPVTNVPVKLKNFSDKDTVLTDTLQSKVIENISCGHQCLGSLYGTLTNPNANRSKDELLEHAKDFFQQYYTSLKSNDSSEHRKRWDNVVSSVNKTGTYDLTTDELEFGTKQAWRNAPRCIGRIQWANLQIFDARNVRTGQGMFEAICRHIKYATNNGKIRSAITVFRQRTDEKHDYRVWNQQLISYAGYKQPDGTVIGDPINVDFTETVTKMGWRGRNGRFDVLPIIVQANGGAPEWFEIPSELVLQVPIKHPKYPKFNELGLKWFCVPAVSNMKFDCGGLEFTASPFNGWYMSTEIACRDFCDKQRYNLIEEIAEALGLDTKSNPAAWKDNAAVETNIAVLHSFQTIGCTLVDQHTASEQFMTFMHNEYKQRGGCPADWVWLVPPISGSLTPVFHQEMTLFKLKPSYEYQDELWKTYGLKKNGNKTKQRKTKLRFRTIARAVTAWTALMTKALSKRIKCTILFATETGKAEKFANTLHKIFRQTFNSRMLKVESYNVLEELRSEQLVLFVASTFGNGDPPENGKTFAKALPTVKDRSTQKNNMHPAVASRNSTYQNSSAMNGRNVGLGHLKFSVFGLGSRAYPKFCEFGHFIDKTMEGLGASRIHGIGEGDELSGQEISFRDWAKNVYQVSCNYFKVGNKQGLNDAADVLANSDMTWRPDRFRVIDIPRSKRLPLSQELSKVFGKNVSKCRLKDRVNLGDRHYSRQTILARIDIRDDNDAMRYSPGDHVLLFSNNHPDLVNGIIKHLKDVTASDLIQLQHNTSEDVQVNQTRSQNYWADYGRFPPCSLKDLLSRYLDITTPPSQEFLSILSGLAARQEDKQRIKRIAENTSVYEEWKSHGMPNILDILREYPSLQVTPAFLISQLPLLLPRYYSISSALDATPGEVHVTVAVVEYQTPDGRKHKGVCSNWLNTLPVGQDIYCSVRSAPLFHLPSDQKTPIIMVGPGTGIAPFRSFWMQRKINIELASRSRQRVSFGETYLYFGCRHTIADNIYKNELQQRENEGVLTRCYFAYSREQGMKKTYVQDLIQRNATDVFRLIVKENGHFYICGSIQMASDVKQMLRYVIQTIGRLPDSQVDQYMDRMKDENRLHEDIFGLAVRLKKR</sequence>
<keyword evidence="5 12" id="KW-0288">FMN</keyword>
<dbReference type="PRINTS" id="PR00369">
    <property type="entry name" value="FLAVODOXIN"/>
</dbReference>
<dbReference type="FunFam" id="3.90.440.10:FF:000001">
    <property type="entry name" value="Endothelial nitric oxide synthase"/>
    <property type="match status" value="1"/>
</dbReference>
<evidence type="ECO:0000256" key="8">
    <source>
        <dbReference type="ARBA" id="ARBA00022857"/>
    </source>
</evidence>
<evidence type="ECO:0000256" key="9">
    <source>
        <dbReference type="ARBA" id="ARBA00022860"/>
    </source>
</evidence>
<keyword evidence="11 12" id="KW-0408">Iron</keyword>
<dbReference type="Pfam" id="PF00667">
    <property type="entry name" value="FAD_binding_1"/>
    <property type="match status" value="1"/>
</dbReference>
<dbReference type="Gene3D" id="3.40.50.80">
    <property type="entry name" value="Nucleotide-binding domain of ferredoxin-NADP reductase (FNR) module"/>
    <property type="match status" value="1"/>
</dbReference>
<dbReference type="GO" id="GO:0006809">
    <property type="term" value="P:nitric oxide biosynthetic process"/>
    <property type="evidence" value="ECO:0007669"/>
    <property type="project" value="InterPro"/>
</dbReference>
<dbReference type="SUPFAM" id="SSF56512">
    <property type="entry name" value="Nitric oxide (NO) synthase oxygenase domain"/>
    <property type="match status" value="1"/>
</dbReference>
<dbReference type="SUPFAM" id="SSF52343">
    <property type="entry name" value="Ferredoxin reductase-like, C-terminal NADP-linked domain"/>
    <property type="match status" value="1"/>
</dbReference>
<comment type="catalytic activity">
    <reaction evidence="12">
        <text>2 L-arginine + 3 NADPH + 4 O2 + H(+) = 2 L-citrulline + 2 nitric oxide + 3 NADP(+) + 4 H2O</text>
        <dbReference type="Rhea" id="RHEA:19897"/>
        <dbReference type="ChEBI" id="CHEBI:15377"/>
        <dbReference type="ChEBI" id="CHEBI:15378"/>
        <dbReference type="ChEBI" id="CHEBI:15379"/>
        <dbReference type="ChEBI" id="CHEBI:16480"/>
        <dbReference type="ChEBI" id="CHEBI:32682"/>
        <dbReference type="ChEBI" id="CHEBI:57743"/>
        <dbReference type="ChEBI" id="CHEBI:57783"/>
        <dbReference type="ChEBI" id="CHEBI:58349"/>
        <dbReference type="EC" id="1.14.13.39"/>
    </reaction>
</comment>
<dbReference type="InterPro" id="IPR004030">
    <property type="entry name" value="NOS_N"/>
</dbReference>
<evidence type="ECO:0000256" key="11">
    <source>
        <dbReference type="ARBA" id="ARBA00023004"/>
    </source>
</evidence>
<dbReference type="FunFam" id="1.20.990.10:FF:000002">
    <property type="entry name" value="Nitric oxide synthase"/>
    <property type="match status" value="1"/>
</dbReference>
<dbReference type="InterPro" id="IPR001094">
    <property type="entry name" value="Flavdoxin-like"/>
</dbReference>
<dbReference type="InterPro" id="IPR044943">
    <property type="entry name" value="NOS_dom_1"/>
</dbReference>
<keyword evidence="4" id="KW-0285">Flavoprotein</keyword>
<dbReference type="InterPro" id="IPR044940">
    <property type="entry name" value="NOS_dom_2"/>
</dbReference>
<dbReference type="PROSITE" id="PS60001">
    <property type="entry name" value="NOS"/>
    <property type="match status" value="1"/>
</dbReference>
<dbReference type="Proteomes" id="UP000507470">
    <property type="component" value="Unassembled WGS sequence"/>
</dbReference>
<keyword evidence="3 12" id="KW-0349">Heme</keyword>
<keyword evidence="7 12" id="KW-0274">FAD</keyword>
<organism evidence="17 18">
    <name type="scientific">Mytilus coruscus</name>
    <name type="common">Sea mussel</name>
    <dbReference type="NCBI Taxonomy" id="42192"/>
    <lineage>
        <taxon>Eukaryota</taxon>
        <taxon>Metazoa</taxon>
        <taxon>Spiralia</taxon>
        <taxon>Lophotrochozoa</taxon>
        <taxon>Mollusca</taxon>
        <taxon>Bivalvia</taxon>
        <taxon>Autobranchia</taxon>
        <taxon>Pteriomorphia</taxon>
        <taxon>Mytilida</taxon>
        <taxon>Mytiloidea</taxon>
        <taxon>Mytilidae</taxon>
        <taxon>Mytilinae</taxon>
        <taxon>Mytilus</taxon>
    </lineage>
</organism>
<dbReference type="InterPro" id="IPR012144">
    <property type="entry name" value="NOS_euk"/>
</dbReference>
<evidence type="ECO:0000256" key="12">
    <source>
        <dbReference type="PIRNR" id="PIRNR000333"/>
    </source>
</evidence>
<dbReference type="InterPro" id="IPR050607">
    <property type="entry name" value="NOS"/>
</dbReference>
<dbReference type="InterPro" id="IPR017927">
    <property type="entry name" value="FAD-bd_FR_type"/>
</dbReference>
<dbReference type="Gene3D" id="3.40.50.360">
    <property type="match status" value="1"/>
</dbReference>
<comment type="cofactor">
    <cofactor evidence="12">
        <name>FMN</name>
        <dbReference type="ChEBI" id="CHEBI:58210"/>
    </cofactor>
    <text evidence="12">Binds 1 FMN.</text>
</comment>
<dbReference type="CDD" id="cd00795">
    <property type="entry name" value="NOS_oxygenase_euk"/>
    <property type="match status" value="1"/>
</dbReference>
<evidence type="ECO:0000256" key="6">
    <source>
        <dbReference type="ARBA" id="ARBA00022723"/>
    </source>
</evidence>
<dbReference type="InterPro" id="IPR017938">
    <property type="entry name" value="Riboflavin_synthase-like_b-brl"/>
</dbReference>
<dbReference type="PROSITE" id="PS51384">
    <property type="entry name" value="FAD_FR"/>
    <property type="match status" value="1"/>
</dbReference>
<dbReference type="InterPro" id="IPR003097">
    <property type="entry name" value="CysJ-like_FAD-binding"/>
</dbReference>
<comment type="similarity">
    <text evidence="2 12">Belongs to the NOS family.</text>
</comment>
<evidence type="ECO:0000256" key="3">
    <source>
        <dbReference type="ARBA" id="ARBA00022617"/>
    </source>
</evidence>
<dbReference type="InterPro" id="IPR044944">
    <property type="entry name" value="NOS_dom_3"/>
</dbReference>
<dbReference type="Gene3D" id="2.40.30.10">
    <property type="entry name" value="Translation factors"/>
    <property type="match status" value="1"/>
</dbReference>
<dbReference type="InterPro" id="IPR029039">
    <property type="entry name" value="Flavoprotein-like_sf"/>
</dbReference>
<keyword evidence="18" id="KW-1185">Reference proteome</keyword>
<dbReference type="InterPro" id="IPR008254">
    <property type="entry name" value="Flavodoxin/NO_synth"/>
</dbReference>
<dbReference type="Gene3D" id="3.90.1230.10">
    <property type="entry name" value="Nitric Oxide Synthase, Chain A, domain 3"/>
    <property type="match status" value="1"/>
</dbReference>
<dbReference type="InterPro" id="IPR001433">
    <property type="entry name" value="OxRdtase_FAD/NAD-bd"/>
</dbReference>
<dbReference type="GO" id="GO:0005516">
    <property type="term" value="F:calmodulin binding"/>
    <property type="evidence" value="ECO:0007669"/>
    <property type="project" value="UniProtKB-KW"/>
</dbReference>
<dbReference type="AlphaFoldDB" id="A0A6J8DQB2"/>
<comment type="cofactor">
    <cofactor evidence="1 12">
        <name>heme b</name>
        <dbReference type="ChEBI" id="CHEBI:60344"/>
    </cofactor>
</comment>
<feature type="binding site" description="axial binding residue" evidence="13">
    <location>
        <position position="267"/>
    </location>
    <ligand>
        <name>heme b</name>
        <dbReference type="ChEBI" id="CHEBI:60344"/>
    </ligand>
    <ligandPart>
        <name>Fe</name>
        <dbReference type="ChEBI" id="CHEBI:18248"/>
    </ligandPart>
</feature>
<dbReference type="GO" id="GO:0050661">
    <property type="term" value="F:NADP binding"/>
    <property type="evidence" value="ECO:0007669"/>
    <property type="project" value="InterPro"/>
</dbReference>
<proteinExistence type="inferred from homology"/>
<feature type="compositionally biased region" description="Basic and acidic residues" evidence="14">
    <location>
        <begin position="13"/>
        <end position="31"/>
    </location>
</feature>
<reference evidence="17 18" key="1">
    <citation type="submission" date="2020-06" db="EMBL/GenBank/DDBJ databases">
        <authorList>
            <person name="Li R."/>
            <person name="Bekaert M."/>
        </authorList>
    </citation>
    <scope>NUCLEOTIDE SEQUENCE [LARGE SCALE GENOMIC DNA]</scope>
    <source>
        <strain evidence="18">wild</strain>
    </source>
</reference>
<evidence type="ECO:0000256" key="5">
    <source>
        <dbReference type="ARBA" id="ARBA00022643"/>
    </source>
</evidence>
<dbReference type="PROSITE" id="PS50902">
    <property type="entry name" value="FLAVODOXIN_LIKE"/>
    <property type="match status" value="1"/>
</dbReference>
<evidence type="ECO:0000256" key="10">
    <source>
        <dbReference type="ARBA" id="ARBA00023002"/>
    </source>
</evidence>
<dbReference type="Pfam" id="PF00175">
    <property type="entry name" value="NAD_binding_1"/>
    <property type="match status" value="1"/>
</dbReference>
<dbReference type="Gene3D" id="3.90.440.10">
    <property type="entry name" value="Nitric Oxide Synthase,Heme Domain,Chain A domain 2"/>
    <property type="match status" value="1"/>
</dbReference>
<dbReference type="GO" id="GO:0010181">
    <property type="term" value="F:FMN binding"/>
    <property type="evidence" value="ECO:0007669"/>
    <property type="project" value="InterPro"/>
</dbReference>
<dbReference type="PIRSF" id="PIRSF000333">
    <property type="entry name" value="NOS"/>
    <property type="match status" value="1"/>
</dbReference>
<name>A0A6J8DQB2_MYTCO</name>
<evidence type="ECO:0000256" key="4">
    <source>
        <dbReference type="ARBA" id="ARBA00022630"/>
    </source>
</evidence>
<dbReference type="GO" id="GO:0050660">
    <property type="term" value="F:flavin adenine dinucleotide binding"/>
    <property type="evidence" value="ECO:0007669"/>
    <property type="project" value="InterPro"/>
</dbReference>
<dbReference type="InterPro" id="IPR039261">
    <property type="entry name" value="FNR_nucleotide-bd"/>
</dbReference>
<evidence type="ECO:0000256" key="2">
    <source>
        <dbReference type="ARBA" id="ARBA00006267"/>
    </source>
</evidence>
<dbReference type="EMBL" id="CACVKT020007630">
    <property type="protein sequence ID" value="CAC5409070.1"/>
    <property type="molecule type" value="Genomic_DNA"/>
</dbReference>
<dbReference type="Gene3D" id="3.90.340.10">
    <property type="entry name" value="Nitric Oxide Synthase, Chain A, domain 1"/>
    <property type="match status" value="1"/>
</dbReference>
<dbReference type="PANTHER" id="PTHR43410">
    <property type="entry name" value="NITRIC OXIDE SYNTHASE OXYGENASE"/>
    <property type="match status" value="1"/>
</dbReference>
<dbReference type="InterPro" id="IPR036119">
    <property type="entry name" value="NOS_N_sf"/>
</dbReference>
<dbReference type="GO" id="GO:0046872">
    <property type="term" value="F:metal ion binding"/>
    <property type="evidence" value="ECO:0007669"/>
    <property type="project" value="UniProtKB-KW"/>
</dbReference>
<evidence type="ECO:0000256" key="7">
    <source>
        <dbReference type="ARBA" id="ARBA00022827"/>
    </source>
</evidence>
<keyword evidence="10 12" id="KW-0560">Oxidoreductase</keyword>
<keyword evidence="8 12" id="KW-0521">NADP</keyword>
<evidence type="ECO:0000256" key="1">
    <source>
        <dbReference type="ARBA" id="ARBA00001970"/>
    </source>
</evidence>
<protein>
    <recommendedName>
        <fullName evidence="12">Nitric oxide synthase</fullName>
        <ecNumber evidence="12">1.14.13.39</ecNumber>
    </recommendedName>
</protein>
<evidence type="ECO:0000313" key="18">
    <source>
        <dbReference type="Proteomes" id="UP000507470"/>
    </source>
</evidence>
<dbReference type="PRINTS" id="PR00371">
    <property type="entry name" value="FPNCR"/>
</dbReference>
<feature type="domain" description="FAD-binding FR-type" evidence="16">
    <location>
        <begin position="834"/>
        <end position="1082"/>
    </location>
</feature>
<dbReference type="SUPFAM" id="SSF63380">
    <property type="entry name" value="Riboflavin synthase domain-like"/>
    <property type="match status" value="1"/>
</dbReference>
<dbReference type="PANTHER" id="PTHR43410:SF1">
    <property type="entry name" value="NITRIC OXIDE SYNTHASE"/>
    <property type="match status" value="1"/>
</dbReference>
<keyword evidence="9 12" id="KW-0112">Calmodulin-binding</keyword>
<dbReference type="InterPro" id="IPR001709">
    <property type="entry name" value="Flavoprot_Pyr_Nucl_cyt_Rdtase"/>
</dbReference>
<feature type="region of interest" description="Disordered" evidence="14">
    <location>
        <begin position="1"/>
        <end position="31"/>
    </location>
</feature>